<comment type="caution">
    <text evidence="1">The sequence shown here is derived from an EMBL/GenBank/DDBJ whole genome shotgun (WGS) entry which is preliminary data.</text>
</comment>
<dbReference type="EMBL" id="LXQA010838213">
    <property type="protein sequence ID" value="MCI73429.1"/>
    <property type="molecule type" value="Genomic_DNA"/>
</dbReference>
<accession>A0A392UIH9</accession>
<evidence type="ECO:0000313" key="1">
    <source>
        <dbReference type="EMBL" id="MCI73429.1"/>
    </source>
</evidence>
<name>A0A392UIH9_9FABA</name>
<organism evidence="1 2">
    <name type="scientific">Trifolium medium</name>
    <dbReference type="NCBI Taxonomy" id="97028"/>
    <lineage>
        <taxon>Eukaryota</taxon>
        <taxon>Viridiplantae</taxon>
        <taxon>Streptophyta</taxon>
        <taxon>Embryophyta</taxon>
        <taxon>Tracheophyta</taxon>
        <taxon>Spermatophyta</taxon>
        <taxon>Magnoliopsida</taxon>
        <taxon>eudicotyledons</taxon>
        <taxon>Gunneridae</taxon>
        <taxon>Pentapetalae</taxon>
        <taxon>rosids</taxon>
        <taxon>fabids</taxon>
        <taxon>Fabales</taxon>
        <taxon>Fabaceae</taxon>
        <taxon>Papilionoideae</taxon>
        <taxon>50 kb inversion clade</taxon>
        <taxon>NPAAA clade</taxon>
        <taxon>Hologalegina</taxon>
        <taxon>IRL clade</taxon>
        <taxon>Trifolieae</taxon>
        <taxon>Trifolium</taxon>
    </lineage>
</organism>
<evidence type="ECO:0000313" key="2">
    <source>
        <dbReference type="Proteomes" id="UP000265520"/>
    </source>
</evidence>
<protein>
    <submittedName>
        <fullName evidence="1">Uncharacterized protein</fullName>
    </submittedName>
</protein>
<sequence length="48" mass="5400">MAGPERGLQAKLGARRAYLDSKAPQNSFQTKMAITRSILVRSRRAIRQ</sequence>
<feature type="non-terminal residue" evidence="1">
    <location>
        <position position="48"/>
    </location>
</feature>
<dbReference type="Proteomes" id="UP000265520">
    <property type="component" value="Unassembled WGS sequence"/>
</dbReference>
<dbReference type="AlphaFoldDB" id="A0A392UIH9"/>
<proteinExistence type="predicted"/>
<keyword evidence="2" id="KW-1185">Reference proteome</keyword>
<reference evidence="1 2" key="1">
    <citation type="journal article" date="2018" name="Front. Plant Sci.">
        <title>Red Clover (Trifolium pratense) and Zigzag Clover (T. medium) - A Picture of Genomic Similarities and Differences.</title>
        <authorList>
            <person name="Dluhosova J."/>
            <person name="Istvanek J."/>
            <person name="Nedelnik J."/>
            <person name="Repkova J."/>
        </authorList>
    </citation>
    <scope>NUCLEOTIDE SEQUENCE [LARGE SCALE GENOMIC DNA]</scope>
    <source>
        <strain evidence="2">cv. 10/8</strain>
        <tissue evidence="1">Leaf</tissue>
    </source>
</reference>